<dbReference type="InterPro" id="IPR010621">
    <property type="entry name" value="DUF1214"/>
</dbReference>
<dbReference type="Gene3D" id="1.10.3360.10">
    <property type="entry name" value="VPA0735-like domain"/>
    <property type="match status" value="1"/>
</dbReference>
<dbReference type="SUPFAM" id="SSF160935">
    <property type="entry name" value="VPA0735-like"/>
    <property type="match status" value="1"/>
</dbReference>
<dbReference type="AlphaFoldDB" id="A0AAP9N0B6"/>
<sequence>MTIRFAVPHRRTLCALALLGLGAPHLSWAQPASQPYALHNGYPTRATINQVYDDIDLNRAVQAYRFFYPNVAMMNLWQANIADGMRPNKVFALLQGSPEKRVLTANSDTPYAGALIDLSAGPMVVEVPPGPIMSVANDLNQSWVMDLGVPGPDAGKGGKHLLLPPGYDGPIPAGFFVGHSTTHKLMLLLRALPLKGDTAGAIERMKTVAIHPLKPPAGWTPPKWVDLSAHAADLTPLKIEDNLGYWRTLHALLDSEPANPAYRNYYGELAALGIIKGQPFAPDARMQRILTQAAQTGAVQMRVQSLADRRPDRVVWPDRQWEWAVLRPENGTFSTPDYTDLVAREKWFYQAMIASPAMFRRAPGAGSLYWLGSRDAQGEYLDGGKSYTLSVPLPLPAKLFWSVTVYDSQTRSQIETPQAKAALRSLEELKDQEQSGTAELYFGPTAPPGKASHWIQTTPGRGWFAYLRIYGPDKPAFDGAWKPGDFSPVN</sequence>
<dbReference type="PANTHER" id="PTHR36509:SF3">
    <property type="entry name" value="SIGNAL PEPTIDE PROTEIN"/>
    <property type="match status" value="1"/>
</dbReference>
<dbReference type="Proteomes" id="UP000076857">
    <property type="component" value="Chromosome"/>
</dbReference>
<feature type="domain" description="DUF1214" evidence="2">
    <location>
        <begin position="367"/>
        <end position="474"/>
    </location>
</feature>
<proteinExistence type="predicted"/>
<dbReference type="Gene3D" id="2.60.120.600">
    <property type="entry name" value="Domain of unknown function DUF1214, C-terminal domain"/>
    <property type="match status" value="1"/>
</dbReference>
<reference evidence="4 5" key="1">
    <citation type="submission" date="2016-04" db="EMBL/GenBank/DDBJ databases">
        <authorList>
            <person name="Qiu J."/>
        </authorList>
    </citation>
    <scope>NUCLEOTIDE SEQUENCE [LARGE SCALE GENOMIC DNA]</scope>
    <source>
        <strain evidence="4 5">JQ581</strain>
    </source>
</reference>
<feature type="chain" id="PRO_5042861476" evidence="1">
    <location>
        <begin position="30"/>
        <end position="490"/>
    </location>
</feature>
<protein>
    <submittedName>
        <fullName evidence="4">DUF1254 domain-containing protein</fullName>
    </submittedName>
</protein>
<organism evidence="4 5">
    <name type="scientific">Pseudomonas putida</name>
    <name type="common">Arthrobacter siderocapsulatus</name>
    <dbReference type="NCBI Taxonomy" id="303"/>
    <lineage>
        <taxon>Bacteria</taxon>
        <taxon>Pseudomonadati</taxon>
        <taxon>Pseudomonadota</taxon>
        <taxon>Gammaproteobacteria</taxon>
        <taxon>Pseudomonadales</taxon>
        <taxon>Pseudomonadaceae</taxon>
        <taxon>Pseudomonas</taxon>
    </lineage>
</organism>
<reference evidence="4 5" key="2">
    <citation type="submission" date="2020-04" db="EMBL/GenBank/DDBJ databases">
        <title>Complete genome sequence of Pseudomonas putida strain JQ581.</title>
        <authorList>
            <person name="Mu Y."/>
        </authorList>
    </citation>
    <scope>NUCLEOTIDE SEQUENCE [LARGE SCALE GENOMIC DNA]</scope>
    <source>
        <strain evidence="4 5">JQ581</strain>
    </source>
</reference>
<dbReference type="InterPro" id="IPR037050">
    <property type="entry name" value="DUF1254_sf"/>
</dbReference>
<dbReference type="Gene3D" id="2.60.40.1610">
    <property type="entry name" value="Domain of unknown function DUF1254"/>
    <property type="match status" value="1"/>
</dbReference>
<gene>
    <name evidence="4" type="ORF">A3L25_015190</name>
</gene>
<dbReference type="InterPro" id="IPR010679">
    <property type="entry name" value="DUF1254"/>
</dbReference>
<evidence type="ECO:0000256" key="1">
    <source>
        <dbReference type="SAM" id="SignalP"/>
    </source>
</evidence>
<evidence type="ECO:0000259" key="3">
    <source>
        <dbReference type="Pfam" id="PF06863"/>
    </source>
</evidence>
<feature type="domain" description="DUF1254" evidence="3">
    <location>
        <begin position="99"/>
        <end position="205"/>
    </location>
</feature>
<dbReference type="EMBL" id="CP050951">
    <property type="protein sequence ID" value="QJQ10695.1"/>
    <property type="molecule type" value="Genomic_DNA"/>
</dbReference>
<dbReference type="RefSeq" id="WP_081237949.1">
    <property type="nucleotide sequence ID" value="NZ_CP050951.1"/>
</dbReference>
<dbReference type="Pfam" id="PF06742">
    <property type="entry name" value="DUF1214"/>
    <property type="match status" value="1"/>
</dbReference>
<dbReference type="Pfam" id="PF06863">
    <property type="entry name" value="DUF1254"/>
    <property type="match status" value="1"/>
</dbReference>
<dbReference type="InterPro" id="IPR037049">
    <property type="entry name" value="DUF1214_C_sf"/>
</dbReference>
<evidence type="ECO:0000313" key="4">
    <source>
        <dbReference type="EMBL" id="QJQ10695.1"/>
    </source>
</evidence>
<dbReference type="PANTHER" id="PTHR36509">
    <property type="entry name" value="BLL3101 PROTEIN"/>
    <property type="match status" value="1"/>
</dbReference>
<keyword evidence="1" id="KW-0732">Signal</keyword>
<accession>A0AAP9N0B6</accession>
<evidence type="ECO:0000259" key="2">
    <source>
        <dbReference type="Pfam" id="PF06742"/>
    </source>
</evidence>
<feature type="signal peptide" evidence="1">
    <location>
        <begin position="1"/>
        <end position="29"/>
    </location>
</feature>
<name>A0AAP9N0B6_PSEPU</name>
<evidence type="ECO:0000313" key="5">
    <source>
        <dbReference type="Proteomes" id="UP000076857"/>
    </source>
</evidence>